<dbReference type="InterPro" id="IPR051589">
    <property type="entry name" value="Sialate-O-sulfotransferase"/>
</dbReference>
<dbReference type="SUPFAM" id="SSF53613">
    <property type="entry name" value="Ribokinase-like"/>
    <property type="match status" value="1"/>
</dbReference>
<dbReference type="Proteomes" id="UP000045706">
    <property type="component" value="Unassembled WGS sequence"/>
</dbReference>
<dbReference type="EMBL" id="CVQI01035495">
    <property type="protein sequence ID" value="CRK46264.1"/>
    <property type="molecule type" value="Genomic_DNA"/>
</dbReference>
<dbReference type="AlphaFoldDB" id="A0A0G4NIK1"/>
<evidence type="ECO:0000313" key="5">
    <source>
        <dbReference type="EMBL" id="CRK46264.1"/>
    </source>
</evidence>
<feature type="region of interest" description="Disordered" evidence="2">
    <location>
        <begin position="863"/>
        <end position="888"/>
    </location>
</feature>
<name>A0A0G4NIK1_VERLO</name>
<keyword evidence="3" id="KW-0732">Signal</keyword>
<feature type="region of interest" description="Disordered" evidence="2">
    <location>
        <begin position="607"/>
        <end position="667"/>
    </location>
</feature>
<dbReference type="Gene3D" id="3.40.1190.20">
    <property type="match status" value="1"/>
</dbReference>
<dbReference type="PANTHER" id="PTHR45964:SF5">
    <property type="entry name" value="WSCD FAMILY MEMBER CG9164"/>
    <property type="match status" value="1"/>
</dbReference>
<proteinExistence type="predicted"/>
<feature type="domain" description="WSC" evidence="4">
    <location>
        <begin position="508"/>
        <end position="599"/>
    </location>
</feature>
<feature type="domain" description="WSC" evidence="4">
    <location>
        <begin position="778"/>
        <end position="869"/>
    </location>
</feature>
<protein>
    <recommendedName>
        <fullName evidence="4">WSC domain-containing protein</fullName>
    </recommendedName>
</protein>
<dbReference type="Pfam" id="PF01822">
    <property type="entry name" value="WSC"/>
    <property type="match status" value="4"/>
</dbReference>
<dbReference type="SMART" id="SM00321">
    <property type="entry name" value="WSC"/>
    <property type="match status" value="4"/>
</dbReference>
<dbReference type="PROSITE" id="PS51212">
    <property type="entry name" value="WSC"/>
    <property type="match status" value="4"/>
</dbReference>
<feature type="signal peptide" evidence="3">
    <location>
        <begin position="1"/>
        <end position="41"/>
    </location>
</feature>
<dbReference type="Pfam" id="PF00294">
    <property type="entry name" value="PfkB"/>
    <property type="match status" value="1"/>
</dbReference>
<feature type="compositionally biased region" description="Low complexity" evidence="2">
    <location>
        <begin position="607"/>
        <end position="656"/>
    </location>
</feature>
<keyword evidence="1" id="KW-0677">Repeat</keyword>
<feature type="domain" description="WSC" evidence="4">
    <location>
        <begin position="668"/>
        <end position="760"/>
    </location>
</feature>
<sequence>ICACSTPVSPILHHRGREFAKVVTMKLQAALLVALLGLTTADPTWPAETDELEEIMFQTTSTRSRKFADSVSPCTNQASGPGRHNAAEWLRTAFHDMATANTARGTGGIDASLQYELNNGENTGPGFGTTLTFMSPYMTKKSSVIELTGFIRIRTTNAPLTSIAGLTIDYKARNGDNDCGSSGCSFPLTVQGVGRGLDDSFAWFPIARNVPLASGISSFTVTERRTDGTSTVYDNNGASYPIQDAVFLQRYQSCLLQSSGVTTLTAAVRNDRAELPVRAIISYKTTQTGSVVPALNTLTLDLTRGPCIGPYTLFSVSTTIPGGRSVEATFDILSGDRVDAFKKANILGGTCQSRPVSNVCSTPAITSAVPSATSTTMTTISSPTPSIYRRQTMGPYTLVSCWSEPPAARALTGASFAYDGMTLESCLSNCTGFNYWGTEYGRECYCGDALHSGSAAAPLADCGMPCSGDGTQYCGGGNRIELYRTTATKTSTSTTAAAGPTRVPSVGGFVRVGCQTDNTGARALSGATTAGDDMTLDKCAAFCSAFTYFGTEYGRECWCGNALDSLSSPAPVEECNMRCAGNPLQFCGDGNRLELYRASAASSATLASSTTATTGGAESSVRLSEATSSAAPPSSLLSSSGRAVSSPSASSSSTPSPTGPAPVPTVSPFTLVGCQTEATSVPRALSAKSTTSNSMTLADCAAFCTGYRYFGTEYAAECYCGNSLHASSSVAPLDDCAMPCAGDPLTHCGGPNRLTLYEDPARASTPPREPRRPAFAGDFVWFGCRTEPTGARALSGKERAADDMANESCAAFCEGFAMFGTEYGRECFCGDELHAGAAGAPEEQCSMLCAGADDEFCGNGNRLSARTSSSPGRRRIADRTSDSVPRYPQEDEKLRATGLQVRRGGNCPNSLQVLQQFLAAEGALASLPASETQLHLVSPLPQRDSPATEQILASFGRDPSPPIDFDHCLFRTGHMTPASCYVLRSAATGSRTIVNNNTLPDMTVREFTAIVGAMTGRAAGELGHAGTGRNASRWWWHFEGREPATTLACMRVLRQELGESVQISVEVEKPGREGLRALAAEADVAFFSKSWAEDCGYTSSEACLLGERPARAFLAFCTWGAAGAASLSLGEDACIHHPARVPNGDVVDTVGAGDTFIACVLYGLAHRCVWLNREAVLGFAVDTATLKVQREGFDGLATDALANSKHQLHPDSSR</sequence>
<gene>
    <name evidence="5" type="ORF">BN1723_006962</name>
</gene>
<feature type="domain" description="WSC" evidence="4">
    <location>
        <begin position="395"/>
        <end position="486"/>
    </location>
</feature>
<dbReference type="SUPFAM" id="SSF48113">
    <property type="entry name" value="Heme-dependent peroxidases"/>
    <property type="match status" value="1"/>
</dbReference>
<evidence type="ECO:0000259" key="4">
    <source>
        <dbReference type="PROSITE" id="PS51212"/>
    </source>
</evidence>
<dbReference type="PANTHER" id="PTHR45964">
    <property type="entry name" value="WSCD FAMILY MEMBER CG9164"/>
    <property type="match status" value="1"/>
</dbReference>
<evidence type="ECO:0000256" key="1">
    <source>
        <dbReference type="ARBA" id="ARBA00022737"/>
    </source>
</evidence>
<reference evidence="6" key="1">
    <citation type="submission" date="2015-05" db="EMBL/GenBank/DDBJ databases">
        <authorList>
            <person name="Fogelqvist Johan"/>
        </authorList>
    </citation>
    <scope>NUCLEOTIDE SEQUENCE [LARGE SCALE GENOMIC DNA]</scope>
</reference>
<dbReference type="GO" id="GO:0006979">
    <property type="term" value="P:response to oxidative stress"/>
    <property type="evidence" value="ECO:0007669"/>
    <property type="project" value="InterPro"/>
</dbReference>
<feature type="chain" id="PRO_5002568037" description="WSC domain-containing protein" evidence="3">
    <location>
        <begin position="42"/>
        <end position="1214"/>
    </location>
</feature>
<dbReference type="InterPro" id="IPR002889">
    <property type="entry name" value="WSC_carb-bd"/>
</dbReference>
<dbReference type="Gene3D" id="1.10.520.10">
    <property type="match status" value="1"/>
</dbReference>
<dbReference type="GO" id="GO:0020037">
    <property type="term" value="F:heme binding"/>
    <property type="evidence" value="ECO:0007669"/>
    <property type="project" value="InterPro"/>
</dbReference>
<evidence type="ECO:0000256" key="2">
    <source>
        <dbReference type="SAM" id="MobiDB-lite"/>
    </source>
</evidence>
<dbReference type="InterPro" id="IPR011611">
    <property type="entry name" value="PfkB_dom"/>
</dbReference>
<feature type="non-terminal residue" evidence="5">
    <location>
        <position position="1"/>
    </location>
</feature>
<evidence type="ECO:0000256" key="3">
    <source>
        <dbReference type="SAM" id="SignalP"/>
    </source>
</evidence>
<organism evidence="5 6">
    <name type="scientific">Verticillium longisporum</name>
    <name type="common">Verticillium dahliae var. longisporum</name>
    <dbReference type="NCBI Taxonomy" id="100787"/>
    <lineage>
        <taxon>Eukaryota</taxon>
        <taxon>Fungi</taxon>
        <taxon>Dikarya</taxon>
        <taxon>Ascomycota</taxon>
        <taxon>Pezizomycotina</taxon>
        <taxon>Sordariomycetes</taxon>
        <taxon>Hypocreomycetidae</taxon>
        <taxon>Glomerellales</taxon>
        <taxon>Plectosphaerellaceae</taxon>
        <taxon>Verticillium</taxon>
    </lineage>
</organism>
<dbReference type="InterPro" id="IPR010255">
    <property type="entry name" value="Haem_peroxidase_sf"/>
</dbReference>
<accession>A0A0G4NIK1</accession>
<dbReference type="GO" id="GO:0004601">
    <property type="term" value="F:peroxidase activity"/>
    <property type="evidence" value="ECO:0007669"/>
    <property type="project" value="InterPro"/>
</dbReference>
<dbReference type="InterPro" id="IPR029056">
    <property type="entry name" value="Ribokinase-like"/>
</dbReference>
<evidence type="ECO:0000313" key="6">
    <source>
        <dbReference type="Proteomes" id="UP000045706"/>
    </source>
</evidence>